<keyword evidence="2 7" id="KW-0808">Transferase</keyword>
<evidence type="ECO:0000256" key="6">
    <source>
        <dbReference type="SAM" id="Phobius"/>
    </source>
</evidence>
<feature type="transmembrane region" description="Helical" evidence="6">
    <location>
        <begin position="19"/>
        <end position="36"/>
    </location>
</feature>
<keyword evidence="4 6" id="KW-1133">Transmembrane helix</keyword>
<feature type="transmembrane region" description="Helical" evidence="6">
    <location>
        <begin position="56"/>
        <end position="75"/>
    </location>
</feature>
<name>A0A3B0W877_9ZZZZ</name>
<feature type="transmembrane region" description="Helical" evidence="6">
    <location>
        <begin position="95"/>
        <end position="112"/>
    </location>
</feature>
<feature type="transmembrane region" description="Helical" evidence="6">
    <location>
        <begin position="201"/>
        <end position="218"/>
    </location>
</feature>
<organism evidence="7">
    <name type="scientific">hydrothermal vent metagenome</name>
    <dbReference type="NCBI Taxonomy" id="652676"/>
    <lineage>
        <taxon>unclassified sequences</taxon>
        <taxon>metagenomes</taxon>
        <taxon>ecological metagenomes</taxon>
    </lineage>
</organism>
<keyword evidence="3 6" id="KW-0812">Transmembrane</keyword>
<dbReference type="PANTHER" id="PTHR30589:SF0">
    <property type="entry name" value="PHOSPHATIDYLGLYCEROL--PROLIPOPROTEIN DIACYLGLYCERYL TRANSFERASE"/>
    <property type="match status" value="1"/>
</dbReference>
<sequence length="271" mass="30624">MWEYPNIDPVALSMGSIQIHWYGVMYLLAFVGGWWYGNIRAKKIAPWNAEMVSDLLFYVALGVILGGRLGYILFYDLVVYLENPLLIFKVWQGGMSFHGGLLGVTVAMLFFARKTKQSLFQVADFVAPLIPIGLLTGRIGNFINGELWGKVTDSPLGMAVYDPALQTVVYKYPTQLLEALLEGVLLFIILFIYARKPRSPGSIAGLFLLGYGSFRFIVEFWRVPDAQIGYLLWDWFTMGQLLSTPMILIGLGLMVWGANYKQQHKQKKTMV</sequence>
<keyword evidence="1" id="KW-1003">Cell membrane</keyword>
<evidence type="ECO:0000256" key="4">
    <source>
        <dbReference type="ARBA" id="ARBA00022989"/>
    </source>
</evidence>
<accession>A0A3B0W877</accession>
<evidence type="ECO:0000256" key="1">
    <source>
        <dbReference type="ARBA" id="ARBA00022475"/>
    </source>
</evidence>
<proteinExistence type="inferred from homology"/>
<dbReference type="GO" id="GO:0042158">
    <property type="term" value="P:lipoprotein biosynthetic process"/>
    <property type="evidence" value="ECO:0007669"/>
    <property type="project" value="InterPro"/>
</dbReference>
<reference evidence="7" key="1">
    <citation type="submission" date="2018-06" db="EMBL/GenBank/DDBJ databases">
        <authorList>
            <person name="Zhirakovskaya E."/>
        </authorList>
    </citation>
    <scope>NUCLEOTIDE SEQUENCE</scope>
</reference>
<dbReference type="EMBL" id="UOFC01000214">
    <property type="protein sequence ID" value="VAW48553.1"/>
    <property type="molecule type" value="Genomic_DNA"/>
</dbReference>
<dbReference type="AlphaFoldDB" id="A0A3B0W877"/>
<feature type="transmembrane region" description="Helical" evidence="6">
    <location>
        <begin position="119"/>
        <end position="139"/>
    </location>
</feature>
<gene>
    <name evidence="7" type="ORF">MNBD_GAMMA03-713</name>
</gene>
<keyword evidence="5 6" id="KW-0472">Membrane</keyword>
<dbReference type="GO" id="GO:0005886">
    <property type="term" value="C:plasma membrane"/>
    <property type="evidence" value="ECO:0007669"/>
    <property type="project" value="InterPro"/>
</dbReference>
<evidence type="ECO:0000256" key="3">
    <source>
        <dbReference type="ARBA" id="ARBA00022692"/>
    </source>
</evidence>
<evidence type="ECO:0000256" key="2">
    <source>
        <dbReference type="ARBA" id="ARBA00022679"/>
    </source>
</evidence>
<dbReference type="GO" id="GO:0008961">
    <property type="term" value="F:phosphatidylglycerol-prolipoprotein diacylglyceryl transferase activity"/>
    <property type="evidence" value="ECO:0007669"/>
    <property type="project" value="InterPro"/>
</dbReference>
<evidence type="ECO:0000256" key="5">
    <source>
        <dbReference type="ARBA" id="ARBA00023136"/>
    </source>
</evidence>
<dbReference type="PROSITE" id="PS01311">
    <property type="entry name" value="LGT"/>
    <property type="match status" value="1"/>
</dbReference>
<dbReference type="HAMAP" id="MF_01147">
    <property type="entry name" value="Lgt"/>
    <property type="match status" value="1"/>
</dbReference>
<feature type="transmembrane region" description="Helical" evidence="6">
    <location>
        <begin position="176"/>
        <end position="194"/>
    </location>
</feature>
<feature type="transmembrane region" description="Helical" evidence="6">
    <location>
        <begin position="238"/>
        <end position="258"/>
    </location>
</feature>
<dbReference type="Pfam" id="PF01790">
    <property type="entry name" value="LGT"/>
    <property type="match status" value="1"/>
</dbReference>
<keyword evidence="7" id="KW-0449">Lipoprotein</keyword>
<dbReference type="NCBIfam" id="TIGR00544">
    <property type="entry name" value="lgt"/>
    <property type="match status" value="1"/>
</dbReference>
<dbReference type="InterPro" id="IPR001640">
    <property type="entry name" value="Lgt"/>
</dbReference>
<dbReference type="PANTHER" id="PTHR30589">
    <property type="entry name" value="PROLIPOPROTEIN DIACYLGLYCERYL TRANSFERASE"/>
    <property type="match status" value="1"/>
</dbReference>
<evidence type="ECO:0000313" key="7">
    <source>
        <dbReference type="EMBL" id="VAW48553.1"/>
    </source>
</evidence>
<protein>
    <submittedName>
        <fullName evidence="7">Prolipoprotein diacylglyceryl transferase</fullName>
    </submittedName>
</protein>